<dbReference type="PANTHER" id="PTHR16821:SF2">
    <property type="entry name" value="FRATAXIN, MITOCHONDRIAL"/>
    <property type="match status" value="1"/>
</dbReference>
<keyword evidence="2 4" id="KW-0479">Metal-binding</keyword>
<dbReference type="AlphaFoldDB" id="A0A2K9AV75"/>
<dbReference type="PROSITE" id="PS01344">
    <property type="entry name" value="FRATAXIN_1"/>
    <property type="match status" value="1"/>
</dbReference>
<dbReference type="InterPro" id="IPR036524">
    <property type="entry name" value="Frataxin/CyaY_sf"/>
</dbReference>
<dbReference type="GO" id="GO:0016226">
    <property type="term" value="P:iron-sulfur cluster assembly"/>
    <property type="evidence" value="ECO:0007669"/>
    <property type="project" value="UniProtKB-UniRule"/>
</dbReference>
<dbReference type="InterPro" id="IPR002908">
    <property type="entry name" value="Frataxin/CyaY"/>
</dbReference>
<dbReference type="Proteomes" id="UP000232693">
    <property type="component" value="Chromosome"/>
</dbReference>
<dbReference type="EMBL" id="CP025120">
    <property type="protein sequence ID" value="AUD77809.1"/>
    <property type="molecule type" value="Genomic_DNA"/>
</dbReference>
<dbReference type="SUPFAM" id="SSF55387">
    <property type="entry name" value="Frataxin/Nqo15-like"/>
    <property type="match status" value="1"/>
</dbReference>
<evidence type="ECO:0000256" key="1">
    <source>
        <dbReference type="ARBA" id="ARBA00008183"/>
    </source>
</evidence>
<keyword evidence="6" id="KW-1185">Reference proteome</keyword>
<evidence type="ECO:0000256" key="2">
    <source>
        <dbReference type="ARBA" id="ARBA00022723"/>
    </source>
</evidence>
<dbReference type="NCBIfam" id="TIGR03421">
    <property type="entry name" value="FeS_CyaY"/>
    <property type="match status" value="1"/>
</dbReference>
<dbReference type="KEGG" id="kpd:CW740_00585"/>
<dbReference type="PANTHER" id="PTHR16821">
    <property type="entry name" value="FRATAXIN"/>
    <property type="match status" value="1"/>
</dbReference>
<comment type="function">
    <text evidence="4">Involved in iron-sulfur (Fe-S) cluster assembly. May act as a regulator of Fe-S biogenesis.</text>
</comment>
<dbReference type="HAMAP" id="MF_00142">
    <property type="entry name" value="CyaY"/>
    <property type="match status" value="1"/>
</dbReference>
<proteinExistence type="inferred from homology"/>
<evidence type="ECO:0000256" key="3">
    <source>
        <dbReference type="ARBA" id="ARBA00023004"/>
    </source>
</evidence>
<dbReference type="GO" id="GO:0008198">
    <property type="term" value="F:ferrous iron binding"/>
    <property type="evidence" value="ECO:0007669"/>
    <property type="project" value="TreeGrafter"/>
</dbReference>
<dbReference type="RefSeq" id="WP_106645731.1">
    <property type="nucleotide sequence ID" value="NZ_BMGO01000001.1"/>
</dbReference>
<keyword evidence="3 4" id="KW-0408">Iron</keyword>
<sequence>MTESEFNQQVDDTLIAIEEALDELDLDIDYETSGGILTITLENGTKVIINRQTPVKQLWLAAKDGGYHLDWVDEQWVTDKDQEPLSQLLSRVMTQQSGESVTITL</sequence>
<evidence type="ECO:0000256" key="4">
    <source>
        <dbReference type="HAMAP-Rule" id="MF_00142"/>
    </source>
</evidence>
<dbReference type="Gene3D" id="3.30.920.10">
    <property type="entry name" value="Frataxin/CyaY"/>
    <property type="match status" value="1"/>
</dbReference>
<dbReference type="InterPro" id="IPR020895">
    <property type="entry name" value="Frataxin_CS"/>
</dbReference>
<reference evidence="5 6" key="1">
    <citation type="submission" date="2017-12" db="EMBL/GenBank/DDBJ databases">
        <title>Kangiella profundi FT102 completed genome.</title>
        <authorList>
            <person name="Xu J."/>
            <person name="Wang J."/>
            <person name="Lu Y."/>
        </authorList>
    </citation>
    <scope>NUCLEOTIDE SEQUENCE [LARGE SCALE GENOMIC DNA]</scope>
    <source>
        <strain evidence="5 6">FT102</strain>
    </source>
</reference>
<evidence type="ECO:0000313" key="5">
    <source>
        <dbReference type="EMBL" id="AUD77809.1"/>
    </source>
</evidence>
<organism evidence="5 6">
    <name type="scientific">Kangiella profundi</name>
    <dbReference type="NCBI Taxonomy" id="1561924"/>
    <lineage>
        <taxon>Bacteria</taxon>
        <taxon>Pseudomonadati</taxon>
        <taxon>Pseudomonadota</taxon>
        <taxon>Gammaproteobacteria</taxon>
        <taxon>Kangiellales</taxon>
        <taxon>Kangiellaceae</taxon>
        <taxon>Kangiella</taxon>
    </lineage>
</organism>
<evidence type="ECO:0000313" key="6">
    <source>
        <dbReference type="Proteomes" id="UP000232693"/>
    </source>
</evidence>
<dbReference type="OrthoDB" id="285675at2"/>
<dbReference type="GO" id="GO:0008199">
    <property type="term" value="F:ferric iron binding"/>
    <property type="evidence" value="ECO:0007669"/>
    <property type="project" value="InterPro"/>
</dbReference>
<dbReference type="Pfam" id="PF01491">
    <property type="entry name" value="Frataxin_Cyay"/>
    <property type="match status" value="1"/>
</dbReference>
<dbReference type="SMART" id="SM01219">
    <property type="entry name" value="Frataxin_Cyay"/>
    <property type="match status" value="1"/>
</dbReference>
<dbReference type="GO" id="GO:0005829">
    <property type="term" value="C:cytosol"/>
    <property type="evidence" value="ECO:0007669"/>
    <property type="project" value="TreeGrafter"/>
</dbReference>
<protein>
    <recommendedName>
        <fullName evidence="4">Iron-sulfur cluster assembly protein CyaY</fullName>
    </recommendedName>
</protein>
<dbReference type="PROSITE" id="PS50810">
    <property type="entry name" value="FRATAXIN_2"/>
    <property type="match status" value="1"/>
</dbReference>
<accession>A0A2K9AV75</accession>
<dbReference type="CDD" id="cd00503">
    <property type="entry name" value="Frataxin"/>
    <property type="match status" value="1"/>
</dbReference>
<name>A0A2K9AV75_9GAMM</name>
<dbReference type="InterPro" id="IPR047584">
    <property type="entry name" value="CyaY"/>
</dbReference>
<gene>
    <name evidence="4" type="primary">cyaY</name>
    <name evidence="5" type="ORF">CW740_00585</name>
</gene>
<comment type="similarity">
    <text evidence="1 4">Belongs to the frataxin family.</text>
</comment>